<dbReference type="SUPFAM" id="SSF81452">
    <property type="entry name" value="Cytochrome c oxidase subunit III-like"/>
    <property type="match status" value="1"/>
</dbReference>
<dbReference type="PANTHER" id="PTHR11403:SF2">
    <property type="entry name" value="CYTOCHROME BO(3) UBIQUINOL OXIDASE SUBUNIT 3"/>
    <property type="match status" value="1"/>
</dbReference>
<feature type="transmembrane region" description="Helical" evidence="9">
    <location>
        <begin position="77"/>
        <end position="101"/>
    </location>
</feature>
<evidence type="ECO:0000256" key="9">
    <source>
        <dbReference type="SAM" id="Phobius"/>
    </source>
</evidence>
<feature type="transmembrane region" description="Helical" evidence="9">
    <location>
        <begin position="34"/>
        <end position="57"/>
    </location>
</feature>
<proteinExistence type="inferred from homology"/>
<dbReference type="Pfam" id="PF00510">
    <property type="entry name" value="COX3"/>
    <property type="match status" value="1"/>
</dbReference>
<protein>
    <submittedName>
        <fullName evidence="11">Cytochrome b6</fullName>
    </submittedName>
</protein>
<dbReference type="AlphaFoldDB" id="A0A7I9VKZ0"/>
<organism evidence="11 12">
    <name type="scientific">Anaeromyxobacter diazotrophicus</name>
    <dbReference type="NCBI Taxonomy" id="2590199"/>
    <lineage>
        <taxon>Bacteria</taxon>
        <taxon>Pseudomonadati</taxon>
        <taxon>Myxococcota</taxon>
        <taxon>Myxococcia</taxon>
        <taxon>Myxococcales</taxon>
        <taxon>Cystobacterineae</taxon>
        <taxon>Anaeromyxobacteraceae</taxon>
        <taxon>Anaeromyxobacter</taxon>
    </lineage>
</organism>
<evidence type="ECO:0000313" key="12">
    <source>
        <dbReference type="Proteomes" id="UP000503640"/>
    </source>
</evidence>
<feature type="transmembrane region" description="Helical" evidence="9">
    <location>
        <begin position="149"/>
        <end position="175"/>
    </location>
</feature>
<dbReference type="GO" id="GO:0019646">
    <property type="term" value="P:aerobic electron transport chain"/>
    <property type="evidence" value="ECO:0007669"/>
    <property type="project" value="InterPro"/>
</dbReference>
<evidence type="ECO:0000256" key="2">
    <source>
        <dbReference type="ARBA" id="ARBA00010581"/>
    </source>
</evidence>
<keyword evidence="12" id="KW-1185">Reference proteome</keyword>
<comment type="similarity">
    <text evidence="2 7">Belongs to the cytochrome c oxidase subunit 3 family.</text>
</comment>
<evidence type="ECO:0000256" key="1">
    <source>
        <dbReference type="ARBA" id="ARBA00004651"/>
    </source>
</evidence>
<feature type="region of interest" description="Disordered" evidence="8">
    <location>
        <begin position="1"/>
        <end position="31"/>
    </location>
</feature>
<keyword evidence="3" id="KW-1003">Cell membrane</keyword>
<evidence type="ECO:0000313" key="11">
    <source>
        <dbReference type="EMBL" id="GEJ56790.1"/>
    </source>
</evidence>
<dbReference type="InterPro" id="IPR000298">
    <property type="entry name" value="Cyt_c_oxidase-like_su3"/>
</dbReference>
<dbReference type="PANTHER" id="PTHR11403">
    <property type="entry name" value="CYTOCHROME C OXIDASE SUBUNIT III"/>
    <property type="match status" value="1"/>
</dbReference>
<dbReference type="PROSITE" id="PS50253">
    <property type="entry name" value="COX3"/>
    <property type="match status" value="1"/>
</dbReference>
<gene>
    <name evidence="11" type="primary">ctaE</name>
    <name evidence="11" type="ORF">AMYX_15310</name>
</gene>
<evidence type="ECO:0000256" key="8">
    <source>
        <dbReference type="SAM" id="MobiDB-lite"/>
    </source>
</evidence>
<feature type="transmembrane region" description="Helical" evidence="9">
    <location>
        <begin position="108"/>
        <end position="129"/>
    </location>
</feature>
<feature type="domain" description="Heme-copper oxidase subunit III family profile" evidence="10">
    <location>
        <begin position="37"/>
        <end position="209"/>
    </location>
</feature>
<dbReference type="EMBL" id="BJTG01000003">
    <property type="protein sequence ID" value="GEJ56790.1"/>
    <property type="molecule type" value="Genomic_DNA"/>
</dbReference>
<dbReference type="RefSeq" id="WP_176064265.1">
    <property type="nucleotide sequence ID" value="NZ_BJTG01000003.1"/>
</dbReference>
<feature type="compositionally biased region" description="Basic and acidic residues" evidence="8">
    <location>
        <begin position="12"/>
        <end position="31"/>
    </location>
</feature>
<dbReference type="GO" id="GO:0004129">
    <property type="term" value="F:cytochrome-c oxidase activity"/>
    <property type="evidence" value="ECO:0007669"/>
    <property type="project" value="InterPro"/>
</dbReference>
<evidence type="ECO:0000256" key="3">
    <source>
        <dbReference type="ARBA" id="ARBA00022475"/>
    </source>
</evidence>
<accession>A0A7I9VKZ0</accession>
<keyword evidence="5 9" id="KW-1133">Transmembrane helix</keyword>
<name>A0A7I9VKZ0_9BACT</name>
<keyword evidence="6 9" id="KW-0472">Membrane</keyword>
<dbReference type="InterPro" id="IPR024791">
    <property type="entry name" value="Cyt_c/ubiquinol_Oxase_su3"/>
</dbReference>
<keyword evidence="4 7" id="KW-0812">Transmembrane</keyword>
<dbReference type="Proteomes" id="UP000503640">
    <property type="component" value="Unassembled WGS sequence"/>
</dbReference>
<comment type="caution">
    <text evidence="11">The sequence shown here is derived from an EMBL/GenBank/DDBJ whole genome shotgun (WGS) entry which is preliminary data.</text>
</comment>
<evidence type="ECO:0000256" key="5">
    <source>
        <dbReference type="ARBA" id="ARBA00022989"/>
    </source>
</evidence>
<reference evidence="12" key="1">
    <citation type="journal article" date="2020" name="Appl. Environ. Microbiol.">
        <title>Diazotrophic Anaeromyxobacter Isolates from Soils.</title>
        <authorList>
            <person name="Masuda Y."/>
            <person name="Yamanaka H."/>
            <person name="Xu Z.X."/>
            <person name="Shiratori Y."/>
            <person name="Aono T."/>
            <person name="Amachi S."/>
            <person name="Senoo K."/>
            <person name="Itoh H."/>
        </authorList>
    </citation>
    <scope>NUCLEOTIDE SEQUENCE [LARGE SCALE GENOMIC DNA]</scope>
    <source>
        <strain evidence="12">R267</strain>
    </source>
</reference>
<evidence type="ECO:0000256" key="4">
    <source>
        <dbReference type="ARBA" id="ARBA00022692"/>
    </source>
</evidence>
<sequence length="209" mass="21975">MPPAARAMTSPLDREPEVADLARRRQRPSREEQTAHLGTVVFLGSWAMLFASLFFAYGLVRLRAPSWPPAGQPELPLLLPGVNTLLALGASVAVAAAVRAWGSRGSRVAAALAAAAALGAGFLAVQAAVWTRLLRGGLAPSDGPYASVFYAFTGFHGLHVAVGVVALAALAVRALRPGGVGRAAVRLWALYWHFVGVVWAVLYVTVFVL</sequence>
<dbReference type="GO" id="GO:0005886">
    <property type="term" value="C:plasma membrane"/>
    <property type="evidence" value="ECO:0007669"/>
    <property type="project" value="UniProtKB-SubCell"/>
</dbReference>
<evidence type="ECO:0000259" key="10">
    <source>
        <dbReference type="PROSITE" id="PS50253"/>
    </source>
</evidence>
<dbReference type="Gene3D" id="1.20.120.80">
    <property type="entry name" value="Cytochrome c oxidase, subunit III, four-helix bundle"/>
    <property type="match status" value="1"/>
</dbReference>
<comment type="subcellular location">
    <subcellularLocation>
        <location evidence="1 7">Cell membrane</location>
        <topology evidence="1 7">Multi-pass membrane protein</topology>
    </subcellularLocation>
</comment>
<dbReference type="InterPro" id="IPR035973">
    <property type="entry name" value="Cyt_c_oxidase_su3-like_sf"/>
</dbReference>
<dbReference type="InterPro" id="IPR013833">
    <property type="entry name" value="Cyt_c_oxidase_su3_a-hlx"/>
</dbReference>
<feature type="transmembrane region" description="Helical" evidence="9">
    <location>
        <begin position="187"/>
        <end position="208"/>
    </location>
</feature>
<evidence type="ECO:0000256" key="7">
    <source>
        <dbReference type="RuleBase" id="RU003376"/>
    </source>
</evidence>
<evidence type="ECO:0000256" key="6">
    <source>
        <dbReference type="ARBA" id="ARBA00023136"/>
    </source>
</evidence>